<proteinExistence type="predicted"/>
<evidence type="ECO:0000313" key="3">
    <source>
        <dbReference type="Proteomes" id="UP000694255"/>
    </source>
</evidence>
<accession>A0A8J5QH27</accession>
<name>A0A8J5QH27_9ASCO</name>
<dbReference type="OrthoDB" id="4013061at2759"/>
<reference evidence="2 3" key="1">
    <citation type="journal article" date="2021" name="DNA Res.">
        <title>Genome analysis of Candida subhashii reveals its hybrid nature and dual mitochondrial genome conformations.</title>
        <authorList>
            <person name="Mixao V."/>
            <person name="Hegedusova E."/>
            <person name="Saus E."/>
            <person name="Pryszcz L.P."/>
            <person name="Cillingova A."/>
            <person name="Nosek J."/>
            <person name="Gabaldon T."/>
        </authorList>
    </citation>
    <scope>NUCLEOTIDE SEQUENCE [LARGE SCALE GENOMIC DNA]</scope>
    <source>
        <strain evidence="2 3">CBS 10753</strain>
    </source>
</reference>
<dbReference type="GeneID" id="73472056"/>
<feature type="region of interest" description="Disordered" evidence="1">
    <location>
        <begin position="24"/>
        <end position="63"/>
    </location>
</feature>
<evidence type="ECO:0000256" key="1">
    <source>
        <dbReference type="SAM" id="MobiDB-lite"/>
    </source>
</evidence>
<evidence type="ECO:0000313" key="2">
    <source>
        <dbReference type="EMBL" id="KAG7661260.1"/>
    </source>
</evidence>
<dbReference type="RefSeq" id="XP_049261493.1">
    <property type="nucleotide sequence ID" value="XM_049409302.1"/>
</dbReference>
<keyword evidence="3" id="KW-1185">Reference proteome</keyword>
<gene>
    <name evidence="2" type="ORF">J8A68_005256</name>
</gene>
<organism evidence="2 3">
    <name type="scientific">[Candida] subhashii</name>
    <dbReference type="NCBI Taxonomy" id="561895"/>
    <lineage>
        <taxon>Eukaryota</taxon>
        <taxon>Fungi</taxon>
        <taxon>Dikarya</taxon>
        <taxon>Ascomycota</taxon>
        <taxon>Saccharomycotina</taxon>
        <taxon>Pichiomycetes</taxon>
        <taxon>Debaryomycetaceae</taxon>
        <taxon>Spathaspora</taxon>
    </lineage>
</organism>
<feature type="compositionally biased region" description="Low complexity" evidence="1">
    <location>
        <begin position="24"/>
        <end position="34"/>
    </location>
</feature>
<feature type="compositionally biased region" description="Low complexity" evidence="1">
    <location>
        <begin position="42"/>
        <end position="63"/>
    </location>
</feature>
<dbReference type="Proteomes" id="UP000694255">
    <property type="component" value="Unassembled WGS sequence"/>
</dbReference>
<sequence length="418" mass="46830">MSVDSYSSDHHIDNQIKKLSLTTTISGNNTNTNTDKMKSLHSSTGSTTSTSTTTSSSSILGGSNVTSEGYPFPIYSFFEEIMEKPEEDEEQEQHDLLHDLSHHEKLYTDDHPEPELLAISEGQTMDGRMIPSTSSISLLSLNQQHQQQQQHDSGVSPKYNHFFHHHIPHQPFPPLDRKNSFGQKRNSLTHNLNQQRLQTYHKAPSPPTIQCNQEYVFTHSNSNGQSVLIHQSANNNHNPLLKEEDEEGLVPDSPNLDPISVGGSPSRFWLTSGTPPRSLNSSYNTSRTQLYPLQFVHQDNTQQQQQQQQQHIPPSTTTATATAQHTQNLLHLQQNLNRYQAQSLHRPHRSINEIMADDSDNDNATITTATINRDGSHSPILSPVQTPSEDPPMTPLYLGKAHSSTDDYFSLGGNHKMT</sequence>
<protein>
    <submittedName>
        <fullName evidence="2">Uncharacterized protein</fullName>
    </submittedName>
</protein>
<dbReference type="AlphaFoldDB" id="A0A8J5QH27"/>
<dbReference type="EMBL" id="JAGSYN010000223">
    <property type="protein sequence ID" value="KAG7661260.1"/>
    <property type="molecule type" value="Genomic_DNA"/>
</dbReference>
<comment type="caution">
    <text evidence="2">The sequence shown here is derived from an EMBL/GenBank/DDBJ whole genome shotgun (WGS) entry which is preliminary data.</text>
</comment>